<dbReference type="RefSeq" id="WP_138254132.1">
    <property type="nucleotide sequence ID" value="NZ_VAVZ01000050.1"/>
</dbReference>
<evidence type="ECO:0000256" key="1">
    <source>
        <dbReference type="SAM" id="MobiDB-lite"/>
    </source>
</evidence>
<dbReference type="Pfam" id="PF04945">
    <property type="entry name" value="YHS"/>
    <property type="match status" value="1"/>
</dbReference>
<proteinExistence type="predicted"/>
<dbReference type="AlphaFoldDB" id="A0A5R9B9X1"/>
<keyword evidence="4" id="KW-1185">Reference proteome</keyword>
<evidence type="ECO:0000313" key="4">
    <source>
        <dbReference type="Proteomes" id="UP000310458"/>
    </source>
</evidence>
<comment type="caution">
    <text evidence="3">The sequence shown here is derived from an EMBL/GenBank/DDBJ whole genome shotgun (WGS) entry which is preliminary data.</text>
</comment>
<feature type="domain" description="YHS" evidence="2">
    <location>
        <begin position="49"/>
        <end position="90"/>
    </location>
</feature>
<name>A0A5R9B9X1_9MICC</name>
<dbReference type="InterPro" id="IPR009078">
    <property type="entry name" value="Ferritin-like_SF"/>
</dbReference>
<protein>
    <submittedName>
        <fullName evidence="3">YHS domain-containing protein</fullName>
    </submittedName>
</protein>
<sequence length="91" mass="9824">MTARDHHAANRHTDRDASSGCSGHASNAEDPTTADSAEVTDCLVMPGNPVIKSQAEEAGLYRDYNGQRYWLCCATCGPLFDADPERYASTT</sequence>
<dbReference type="GO" id="GO:0016491">
    <property type="term" value="F:oxidoreductase activity"/>
    <property type="evidence" value="ECO:0007669"/>
    <property type="project" value="InterPro"/>
</dbReference>
<feature type="compositionally biased region" description="Polar residues" evidence="1">
    <location>
        <begin position="19"/>
        <end position="35"/>
    </location>
</feature>
<dbReference type="InterPro" id="IPR012348">
    <property type="entry name" value="RNR-like"/>
</dbReference>
<reference evidence="3 4" key="1">
    <citation type="submission" date="2019-05" db="EMBL/GenBank/DDBJ databases">
        <title>Nesterenkonia sp. GY074 isolated from the Southern Atlantic Ocean.</title>
        <authorList>
            <person name="Zhang G."/>
        </authorList>
    </citation>
    <scope>NUCLEOTIDE SEQUENCE [LARGE SCALE GENOMIC DNA]</scope>
    <source>
        <strain evidence="3 4">GY074</strain>
    </source>
</reference>
<organism evidence="3 4">
    <name type="scientific">Nesterenkonia salmonea</name>
    <dbReference type="NCBI Taxonomy" id="1804987"/>
    <lineage>
        <taxon>Bacteria</taxon>
        <taxon>Bacillati</taxon>
        <taxon>Actinomycetota</taxon>
        <taxon>Actinomycetes</taxon>
        <taxon>Micrococcales</taxon>
        <taxon>Micrococcaceae</taxon>
        <taxon>Nesterenkonia</taxon>
    </lineage>
</organism>
<evidence type="ECO:0000313" key="3">
    <source>
        <dbReference type="EMBL" id="TLP93050.1"/>
    </source>
</evidence>
<evidence type="ECO:0000259" key="2">
    <source>
        <dbReference type="Pfam" id="PF04945"/>
    </source>
</evidence>
<feature type="region of interest" description="Disordered" evidence="1">
    <location>
        <begin position="1"/>
        <end position="40"/>
    </location>
</feature>
<feature type="compositionally biased region" description="Basic and acidic residues" evidence="1">
    <location>
        <begin position="1"/>
        <end position="17"/>
    </location>
</feature>
<dbReference type="Proteomes" id="UP000310458">
    <property type="component" value="Unassembled WGS sequence"/>
</dbReference>
<dbReference type="Gene3D" id="1.10.620.20">
    <property type="entry name" value="Ribonucleotide Reductase, subunit A"/>
    <property type="match status" value="1"/>
</dbReference>
<dbReference type="EMBL" id="VAVZ01000050">
    <property type="protein sequence ID" value="TLP93050.1"/>
    <property type="molecule type" value="Genomic_DNA"/>
</dbReference>
<accession>A0A5R9B9X1</accession>
<dbReference type="SUPFAM" id="SSF47240">
    <property type="entry name" value="Ferritin-like"/>
    <property type="match status" value="1"/>
</dbReference>
<dbReference type="OrthoDB" id="9809270at2"/>
<dbReference type="InterPro" id="IPR007029">
    <property type="entry name" value="YHS_dom"/>
</dbReference>
<gene>
    <name evidence="3" type="ORF">FEF26_13850</name>
</gene>